<evidence type="ECO:0000256" key="1">
    <source>
        <dbReference type="SAM" id="MobiDB-lite"/>
    </source>
</evidence>
<feature type="compositionally biased region" description="Acidic residues" evidence="1">
    <location>
        <begin position="104"/>
        <end position="115"/>
    </location>
</feature>
<evidence type="ECO:0000313" key="3">
    <source>
        <dbReference type="Proteomes" id="UP001165121"/>
    </source>
</evidence>
<keyword evidence="3" id="KW-1185">Reference proteome</keyword>
<organism evidence="2 3">
    <name type="scientific">Phytophthora fragariaefolia</name>
    <dbReference type="NCBI Taxonomy" id="1490495"/>
    <lineage>
        <taxon>Eukaryota</taxon>
        <taxon>Sar</taxon>
        <taxon>Stramenopiles</taxon>
        <taxon>Oomycota</taxon>
        <taxon>Peronosporomycetes</taxon>
        <taxon>Peronosporales</taxon>
        <taxon>Peronosporaceae</taxon>
        <taxon>Phytophthora</taxon>
    </lineage>
</organism>
<dbReference type="Proteomes" id="UP001165121">
    <property type="component" value="Unassembled WGS sequence"/>
</dbReference>
<dbReference type="PANTHER" id="PTHR37558">
    <property type="entry name" value="HTH CENPB-TYPE DOMAIN-CONTAINING PROTEIN"/>
    <property type="match status" value="1"/>
</dbReference>
<reference evidence="2" key="1">
    <citation type="submission" date="2023-04" db="EMBL/GenBank/DDBJ databases">
        <title>Phytophthora fragariaefolia NBRC 109709.</title>
        <authorList>
            <person name="Ichikawa N."/>
            <person name="Sato H."/>
            <person name="Tonouchi N."/>
        </authorList>
    </citation>
    <scope>NUCLEOTIDE SEQUENCE</scope>
    <source>
        <strain evidence="2">NBRC 109709</strain>
    </source>
</reference>
<name>A0A9W6YI00_9STRA</name>
<comment type="caution">
    <text evidence="2">The sequence shown here is derived from an EMBL/GenBank/DDBJ whole genome shotgun (WGS) entry which is preliminary data.</text>
</comment>
<feature type="region of interest" description="Disordered" evidence="1">
    <location>
        <begin position="75"/>
        <end position="181"/>
    </location>
</feature>
<dbReference type="EMBL" id="BSXT01007596">
    <property type="protein sequence ID" value="GMF64003.1"/>
    <property type="molecule type" value="Genomic_DNA"/>
</dbReference>
<dbReference type="AlphaFoldDB" id="A0A9W6YI00"/>
<evidence type="ECO:0000313" key="2">
    <source>
        <dbReference type="EMBL" id="GMF64003.1"/>
    </source>
</evidence>
<feature type="compositionally biased region" description="Low complexity" evidence="1">
    <location>
        <begin position="133"/>
        <end position="145"/>
    </location>
</feature>
<dbReference type="PANTHER" id="PTHR37558:SF1">
    <property type="entry name" value="HTH CENPB-TYPE DOMAIN-CONTAINING PROTEIN"/>
    <property type="match status" value="1"/>
</dbReference>
<accession>A0A9W6YI00</accession>
<gene>
    <name evidence="2" type="ORF">Pfra01_002795000</name>
</gene>
<dbReference type="OrthoDB" id="128515at2759"/>
<proteinExistence type="predicted"/>
<sequence length="181" mass="19974">MNVFNQIAALCRLDPAFDLKKQGPAMRTRFNTLMSQFKADQCQSMRKSGTVEEYEEREVLLQNILNQIQDWNDKEAEEKERKTAKQRGIESSGALLRRLAMGEVAEDDDDEDLDDPSSPLEAIHDGGGPADQVASMAVPAESAAADVLTTSVTPQKCRDTENKSRSSGRKKKSPSESNLGL</sequence>
<protein>
    <submittedName>
        <fullName evidence="2">Unnamed protein product</fullName>
    </submittedName>
</protein>